<dbReference type="GO" id="GO:0005829">
    <property type="term" value="C:cytosol"/>
    <property type="evidence" value="ECO:0007669"/>
    <property type="project" value="TreeGrafter"/>
</dbReference>
<dbReference type="EMBL" id="LQOB01000340">
    <property type="protein sequence ID" value="KXT84297.1"/>
    <property type="molecule type" value="Genomic_DNA"/>
</dbReference>
<sequence>MPIGYADGWTRDMQNFSVLVDGQACPIVGRVSMDQITIRLPKLYPIGTKVTLIGSNGDKEITATQVATYRGTINYEVVCLLSDRIPREYY</sequence>
<comment type="cofactor">
    <cofactor evidence="1">
        <name>pyridoxal 5'-phosphate</name>
        <dbReference type="ChEBI" id="CHEBI:597326"/>
    </cofactor>
</comment>
<comment type="caution">
    <text evidence="5">The sequence shown here is derived from an EMBL/GenBank/DDBJ whole genome shotgun (WGS) entry which is preliminary data.</text>
</comment>
<dbReference type="AlphaFoldDB" id="A0A139P7Q1"/>
<protein>
    <submittedName>
        <fullName evidence="5">Alanine racemase</fullName>
        <ecNumber evidence="5">5.1.1.1</ecNumber>
    </submittedName>
</protein>
<dbReference type="Gene3D" id="2.40.37.10">
    <property type="entry name" value="Lyase, Ornithine Decarboxylase, Chain A, domain 1"/>
    <property type="match status" value="1"/>
</dbReference>
<dbReference type="Proteomes" id="UP000072653">
    <property type="component" value="Unassembled WGS sequence"/>
</dbReference>
<name>A0A139P7Q1_STROR</name>
<dbReference type="InterPro" id="IPR009006">
    <property type="entry name" value="Ala_racemase/Decarboxylase_C"/>
</dbReference>
<proteinExistence type="predicted"/>
<organism evidence="5 6">
    <name type="scientific">Streptococcus oralis</name>
    <dbReference type="NCBI Taxonomy" id="1303"/>
    <lineage>
        <taxon>Bacteria</taxon>
        <taxon>Bacillati</taxon>
        <taxon>Bacillota</taxon>
        <taxon>Bacilli</taxon>
        <taxon>Lactobacillales</taxon>
        <taxon>Streptococcaceae</taxon>
        <taxon>Streptococcus</taxon>
    </lineage>
</organism>
<evidence type="ECO:0000313" key="6">
    <source>
        <dbReference type="Proteomes" id="UP000072653"/>
    </source>
</evidence>
<dbReference type="PRINTS" id="PR00992">
    <property type="entry name" value="ALARACEMASE"/>
</dbReference>
<reference evidence="5 6" key="1">
    <citation type="submission" date="2016-01" db="EMBL/GenBank/DDBJ databases">
        <title>Highly variable Streptococcus oralis are common among viridans streptococci isolated from primates.</title>
        <authorList>
            <person name="Denapaite D."/>
            <person name="Rieger M."/>
            <person name="Koendgen S."/>
            <person name="Brueckner R."/>
            <person name="Ochigava I."/>
            <person name="Kappeler P."/>
            <person name="Maetz-Rensing K."/>
            <person name="Leendertz F."/>
            <person name="Hakenbeck R."/>
        </authorList>
    </citation>
    <scope>NUCLEOTIDE SEQUENCE [LARGE SCALE GENOMIC DNA]</scope>
    <source>
        <strain evidence="5 6">DD16</strain>
    </source>
</reference>
<evidence type="ECO:0000256" key="1">
    <source>
        <dbReference type="ARBA" id="ARBA00001933"/>
    </source>
</evidence>
<dbReference type="GO" id="GO:0008784">
    <property type="term" value="F:alanine racemase activity"/>
    <property type="evidence" value="ECO:0007669"/>
    <property type="project" value="UniProtKB-EC"/>
</dbReference>
<dbReference type="Pfam" id="PF00842">
    <property type="entry name" value="Ala_racemase_C"/>
    <property type="match status" value="1"/>
</dbReference>
<evidence type="ECO:0000313" key="5">
    <source>
        <dbReference type="EMBL" id="KXT84297.1"/>
    </source>
</evidence>
<dbReference type="GO" id="GO:0009252">
    <property type="term" value="P:peptidoglycan biosynthetic process"/>
    <property type="evidence" value="ECO:0007669"/>
    <property type="project" value="TreeGrafter"/>
</dbReference>
<dbReference type="PANTHER" id="PTHR30511:SF0">
    <property type="entry name" value="ALANINE RACEMASE, CATABOLIC-RELATED"/>
    <property type="match status" value="1"/>
</dbReference>
<feature type="domain" description="Alanine racemase C-terminal" evidence="4">
    <location>
        <begin position="2"/>
        <end position="90"/>
    </location>
</feature>
<dbReference type="SMART" id="SM01005">
    <property type="entry name" value="Ala_racemase_C"/>
    <property type="match status" value="1"/>
</dbReference>
<evidence type="ECO:0000256" key="2">
    <source>
        <dbReference type="ARBA" id="ARBA00022898"/>
    </source>
</evidence>
<dbReference type="SUPFAM" id="SSF50621">
    <property type="entry name" value="Alanine racemase C-terminal domain-like"/>
    <property type="match status" value="1"/>
</dbReference>
<dbReference type="PANTHER" id="PTHR30511">
    <property type="entry name" value="ALANINE RACEMASE"/>
    <property type="match status" value="1"/>
</dbReference>
<evidence type="ECO:0000259" key="4">
    <source>
        <dbReference type="SMART" id="SM01005"/>
    </source>
</evidence>
<keyword evidence="3 5" id="KW-0413">Isomerase</keyword>
<accession>A0A139P7Q1</accession>
<gene>
    <name evidence="5" type="ORF">SORDD16_01825</name>
</gene>
<dbReference type="InterPro" id="IPR000821">
    <property type="entry name" value="Ala_racemase"/>
</dbReference>
<evidence type="ECO:0000256" key="3">
    <source>
        <dbReference type="ARBA" id="ARBA00023235"/>
    </source>
</evidence>
<dbReference type="GO" id="GO:0030170">
    <property type="term" value="F:pyridoxal phosphate binding"/>
    <property type="evidence" value="ECO:0007669"/>
    <property type="project" value="TreeGrafter"/>
</dbReference>
<dbReference type="EC" id="5.1.1.1" evidence="5"/>
<dbReference type="InterPro" id="IPR011079">
    <property type="entry name" value="Ala_racemase_C"/>
</dbReference>
<keyword evidence="2" id="KW-0663">Pyridoxal phosphate</keyword>
<dbReference type="PATRIC" id="fig|1303.79.peg.2168"/>
<dbReference type="GO" id="GO:0030632">
    <property type="term" value="P:D-alanine biosynthetic process"/>
    <property type="evidence" value="ECO:0007669"/>
    <property type="project" value="TreeGrafter"/>
</dbReference>